<evidence type="ECO:0000313" key="5">
    <source>
        <dbReference type="EMBL" id="CBI10976.1"/>
    </source>
</evidence>
<dbReference type="Gene3D" id="1.10.10.2830">
    <property type="match status" value="1"/>
</dbReference>
<dbReference type="InterPro" id="IPR050336">
    <property type="entry name" value="Chromosome_partition/occlusion"/>
</dbReference>
<dbReference type="PANTHER" id="PTHR33375">
    <property type="entry name" value="CHROMOSOME-PARTITIONING PROTEIN PARB-RELATED"/>
    <property type="match status" value="1"/>
</dbReference>
<dbReference type="Pfam" id="PF17762">
    <property type="entry name" value="HTH_ParB"/>
    <property type="match status" value="1"/>
</dbReference>
<dbReference type="InterPro" id="IPR004437">
    <property type="entry name" value="ParB/RepB/Spo0J"/>
</dbReference>
<comment type="similarity">
    <text evidence="1">Belongs to the ParB family.</text>
</comment>
<keyword evidence="3" id="KW-0238">DNA-binding</keyword>
<dbReference type="FunFam" id="1.10.10.2830:FF:000001">
    <property type="entry name" value="Chromosome partitioning protein ParB"/>
    <property type="match status" value="1"/>
</dbReference>
<protein>
    <submittedName>
        <fullName evidence="5">ParB-like partition protein</fullName>
    </submittedName>
</protein>
<name>E6QUQ3_9ZZZZ</name>
<dbReference type="PANTHER" id="PTHR33375:SF1">
    <property type="entry name" value="CHROMOSOME-PARTITIONING PROTEIN PARB-RELATED"/>
    <property type="match status" value="1"/>
</dbReference>
<dbReference type="FunFam" id="3.90.1530.30:FF:000001">
    <property type="entry name" value="Chromosome partitioning protein ParB"/>
    <property type="match status" value="1"/>
</dbReference>
<feature type="domain" description="ParB-like N-terminal" evidence="4">
    <location>
        <begin position="28"/>
        <end position="118"/>
    </location>
</feature>
<dbReference type="GO" id="GO:0005694">
    <property type="term" value="C:chromosome"/>
    <property type="evidence" value="ECO:0007669"/>
    <property type="project" value="TreeGrafter"/>
</dbReference>
<gene>
    <name evidence="5" type="ORF">CARN7_1780</name>
</gene>
<dbReference type="SUPFAM" id="SSF109709">
    <property type="entry name" value="KorB DNA-binding domain-like"/>
    <property type="match status" value="1"/>
</dbReference>
<dbReference type="SUPFAM" id="SSF110849">
    <property type="entry name" value="ParB/Sulfiredoxin"/>
    <property type="match status" value="1"/>
</dbReference>
<proteinExistence type="inferred from homology"/>
<dbReference type="InterPro" id="IPR003115">
    <property type="entry name" value="ParB_N"/>
</dbReference>
<dbReference type="EMBL" id="CABR01000115">
    <property type="protein sequence ID" value="CBI10976.1"/>
    <property type="molecule type" value="Genomic_DNA"/>
</dbReference>
<evidence type="ECO:0000256" key="2">
    <source>
        <dbReference type="ARBA" id="ARBA00022829"/>
    </source>
</evidence>
<evidence type="ECO:0000256" key="1">
    <source>
        <dbReference type="ARBA" id="ARBA00006295"/>
    </source>
</evidence>
<dbReference type="Gene3D" id="3.90.1530.30">
    <property type="match status" value="1"/>
</dbReference>
<dbReference type="InterPro" id="IPR036086">
    <property type="entry name" value="ParB/Sulfiredoxin_sf"/>
</dbReference>
<evidence type="ECO:0000259" key="4">
    <source>
        <dbReference type="SMART" id="SM00470"/>
    </source>
</evidence>
<comment type="caution">
    <text evidence="5">The sequence shown here is derived from an EMBL/GenBank/DDBJ whole genome shotgun (WGS) entry which is preliminary data.</text>
</comment>
<dbReference type="NCBIfam" id="TIGR00180">
    <property type="entry name" value="parB_part"/>
    <property type="match status" value="1"/>
</dbReference>
<keyword evidence="2" id="KW-0159">Chromosome partition</keyword>
<dbReference type="AlphaFoldDB" id="E6QUQ3"/>
<dbReference type="GO" id="GO:0045881">
    <property type="term" value="P:positive regulation of sporulation resulting in formation of a cellular spore"/>
    <property type="evidence" value="ECO:0007669"/>
    <property type="project" value="TreeGrafter"/>
</dbReference>
<dbReference type="InterPro" id="IPR041468">
    <property type="entry name" value="HTH_ParB/Spo0J"/>
</dbReference>
<dbReference type="GO" id="GO:0003677">
    <property type="term" value="F:DNA binding"/>
    <property type="evidence" value="ECO:0007669"/>
    <property type="project" value="UniProtKB-KW"/>
</dbReference>
<dbReference type="SMART" id="SM00470">
    <property type="entry name" value="ParB"/>
    <property type="match status" value="1"/>
</dbReference>
<sequence>MKKIRGLGRGLDALLGGDESSGDQLALQTVAVTQLSPGKYQPRTHMDQESLNALADSIRHQGIMQPILVRVLQADQFEIIAGERRWRAATIAGLTEVPVLVKTVVDEAVLAMALIENIQREDLNPLEEANGLQRLIDEFGMTHQSAAEAVGRSRSAVSNLLRLLQLPQTVQQLMMAGQIDMGHARAMLALPVSTQIAVAEQVAQRQMSVRETECWIKRLLNPVEGQISA</sequence>
<evidence type="ECO:0000256" key="3">
    <source>
        <dbReference type="ARBA" id="ARBA00023125"/>
    </source>
</evidence>
<organism evidence="5">
    <name type="scientific">mine drainage metagenome</name>
    <dbReference type="NCBI Taxonomy" id="410659"/>
    <lineage>
        <taxon>unclassified sequences</taxon>
        <taxon>metagenomes</taxon>
        <taxon>ecological metagenomes</taxon>
    </lineage>
</organism>
<dbReference type="GO" id="GO:0007059">
    <property type="term" value="P:chromosome segregation"/>
    <property type="evidence" value="ECO:0007669"/>
    <property type="project" value="UniProtKB-KW"/>
</dbReference>
<accession>E6QUQ3</accession>
<dbReference type="Pfam" id="PF02195">
    <property type="entry name" value="ParB_N"/>
    <property type="match status" value="1"/>
</dbReference>
<reference evidence="5" key="1">
    <citation type="submission" date="2009-10" db="EMBL/GenBank/DDBJ databases">
        <title>Diversity of trophic interactions inside an arsenic-rich microbial ecosystem.</title>
        <authorList>
            <person name="Bertin P.N."/>
            <person name="Heinrich-Salmeron A."/>
            <person name="Pelletier E."/>
            <person name="Goulhen-Chollet F."/>
            <person name="Arsene-Ploetze F."/>
            <person name="Gallien S."/>
            <person name="Calteau A."/>
            <person name="Vallenet D."/>
            <person name="Casiot C."/>
            <person name="Chane-Woon-Ming B."/>
            <person name="Giloteaux L."/>
            <person name="Barakat M."/>
            <person name="Bonnefoy V."/>
            <person name="Bruneel O."/>
            <person name="Chandler M."/>
            <person name="Cleiss J."/>
            <person name="Duran R."/>
            <person name="Elbaz-Poulichet F."/>
            <person name="Fonknechten N."/>
            <person name="Lauga B."/>
            <person name="Mornico D."/>
            <person name="Ortet P."/>
            <person name="Schaeffer C."/>
            <person name="Siguier P."/>
            <person name="Alexander Thil Smith A."/>
            <person name="Van Dorsselaer A."/>
            <person name="Weissenbach J."/>
            <person name="Medigue C."/>
            <person name="Le Paslier D."/>
        </authorList>
    </citation>
    <scope>NUCLEOTIDE SEQUENCE</scope>
</reference>
<dbReference type="CDD" id="cd16393">
    <property type="entry name" value="SPO0J_N"/>
    <property type="match status" value="1"/>
</dbReference>